<evidence type="ECO:0000313" key="4">
    <source>
        <dbReference type="EMBL" id="WPL16673.1"/>
    </source>
</evidence>
<feature type="compositionally biased region" description="Pro residues" evidence="1">
    <location>
        <begin position="356"/>
        <end position="366"/>
    </location>
</feature>
<dbReference type="EC" id="2.4.1.11" evidence="4"/>
<reference evidence="4 5" key="1">
    <citation type="journal article" date="2023" name="Microorganisms">
        <title>Thiorhodovibrio frisius and Trv. litoralis spp. nov., Two Novel Members from a Clade of Fastidious Purple Sulfur Bacteria That Exhibit Unique Red-Shifted Light-Harvesting Capabilities.</title>
        <authorList>
            <person name="Methner A."/>
            <person name="Kuzyk S.B."/>
            <person name="Petersen J."/>
            <person name="Bauer S."/>
            <person name="Brinkmann H."/>
            <person name="Sichau K."/>
            <person name="Wanner G."/>
            <person name="Wolf J."/>
            <person name="Neumann-Schaal M."/>
            <person name="Henke P."/>
            <person name="Tank M."/>
            <person name="Sproer C."/>
            <person name="Bunk B."/>
            <person name="Overmann J."/>
        </authorList>
    </citation>
    <scope>NUCLEOTIDE SEQUENCE [LARGE SCALE GENOMIC DNA]</scope>
    <source>
        <strain evidence="4 5">DSM 6702</strain>
    </source>
</reference>
<feature type="compositionally biased region" description="Basic and acidic residues" evidence="1">
    <location>
        <begin position="386"/>
        <end position="402"/>
    </location>
</feature>
<name>A0ABZ0S6R4_9GAMM</name>
<evidence type="ECO:0000259" key="3">
    <source>
        <dbReference type="Pfam" id="PF13439"/>
    </source>
</evidence>
<dbReference type="InterPro" id="IPR001296">
    <property type="entry name" value="Glyco_trans_1"/>
</dbReference>
<keyword evidence="4" id="KW-0808">Transferase</keyword>
<keyword evidence="5" id="KW-1185">Reference proteome</keyword>
<evidence type="ECO:0000313" key="5">
    <source>
        <dbReference type="Proteomes" id="UP001432180"/>
    </source>
</evidence>
<dbReference type="Gene3D" id="3.40.50.2000">
    <property type="entry name" value="Glycogen Phosphorylase B"/>
    <property type="match status" value="2"/>
</dbReference>
<organism evidence="4 5">
    <name type="scientific">Thiorhodovibrio winogradskyi</name>
    <dbReference type="NCBI Taxonomy" id="77007"/>
    <lineage>
        <taxon>Bacteria</taxon>
        <taxon>Pseudomonadati</taxon>
        <taxon>Pseudomonadota</taxon>
        <taxon>Gammaproteobacteria</taxon>
        <taxon>Chromatiales</taxon>
        <taxon>Chromatiaceae</taxon>
        <taxon>Thiorhodovibrio</taxon>
    </lineage>
</organism>
<keyword evidence="4" id="KW-0328">Glycosyltransferase</keyword>
<sequence>MKIAQIAPLHESVPPRTYGGTERVVHYLTEALVSQGHDVTLFASGDSDTSAELRAIVPEALRLSKERRDPMAWHLLQLGQVAREAGNFDILHFHTDFMHFPLWRERPEPQLTTLHGRLDLPDLKPVFNEFRDMPVVSIADHQRAPLGSAPRWLGTVYNGVPAALYDFNPRGGDYLAFLGRMSPEKGPETAIQIALAAGMPLKMAAKVDVVDLEYFDARIKPHLSHPLIEFVGEVDERGKNELLGGARALLFPIAWPEPFGLVMIEAMACGTPVIAYRLGSVPEVMQDGVSGYVVDSPTQAVVAVERIDAVDRGVCRAYFERRFSSERMAEGYVEFYHRLLLAQSEPATDAPRHTPRPIPRQTPHPAPNQASHEIRLPRFAVGAGARGERQPLFEQERPDLAD</sequence>
<dbReference type="EMBL" id="CP121472">
    <property type="protein sequence ID" value="WPL16673.1"/>
    <property type="molecule type" value="Genomic_DNA"/>
</dbReference>
<accession>A0ABZ0S6R4</accession>
<dbReference type="Proteomes" id="UP001432180">
    <property type="component" value="Chromosome"/>
</dbReference>
<feature type="domain" description="Glycosyltransferase subfamily 4-like N-terminal" evidence="3">
    <location>
        <begin position="18"/>
        <end position="119"/>
    </location>
</feature>
<dbReference type="GO" id="GO:0004373">
    <property type="term" value="F:alpha-1,4-glucan glucosyltransferase (UDP-glucose donor) activity"/>
    <property type="evidence" value="ECO:0007669"/>
    <property type="project" value="UniProtKB-EC"/>
</dbReference>
<dbReference type="InterPro" id="IPR028098">
    <property type="entry name" value="Glyco_trans_4-like_N"/>
</dbReference>
<dbReference type="PANTHER" id="PTHR12526:SF595">
    <property type="entry name" value="BLL5217 PROTEIN"/>
    <property type="match status" value="1"/>
</dbReference>
<dbReference type="PANTHER" id="PTHR12526">
    <property type="entry name" value="GLYCOSYLTRANSFERASE"/>
    <property type="match status" value="1"/>
</dbReference>
<evidence type="ECO:0000259" key="2">
    <source>
        <dbReference type="Pfam" id="PF00534"/>
    </source>
</evidence>
<gene>
    <name evidence="4" type="ORF">Thiowin_01640</name>
</gene>
<evidence type="ECO:0000256" key="1">
    <source>
        <dbReference type="SAM" id="MobiDB-lite"/>
    </source>
</evidence>
<dbReference type="Pfam" id="PF00534">
    <property type="entry name" value="Glycos_transf_1"/>
    <property type="match status" value="1"/>
</dbReference>
<dbReference type="CDD" id="cd03802">
    <property type="entry name" value="GT4_AviGT4-like"/>
    <property type="match status" value="1"/>
</dbReference>
<dbReference type="RefSeq" id="WP_328987216.1">
    <property type="nucleotide sequence ID" value="NZ_CP121472.1"/>
</dbReference>
<protein>
    <submittedName>
        <fullName evidence="4">Glycogen synthase</fullName>
        <ecNumber evidence="4">2.4.1.11</ecNumber>
    </submittedName>
</protein>
<feature type="region of interest" description="Disordered" evidence="1">
    <location>
        <begin position="346"/>
        <end position="402"/>
    </location>
</feature>
<feature type="domain" description="Glycosyl transferase family 1" evidence="2">
    <location>
        <begin position="173"/>
        <end position="308"/>
    </location>
</feature>
<dbReference type="SUPFAM" id="SSF53756">
    <property type="entry name" value="UDP-Glycosyltransferase/glycogen phosphorylase"/>
    <property type="match status" value="1"/>
</dbReference>
<dbReference type="Pfam" id="PF13439">
    <property type="entry name" value="Glyco_transf_4"/>
    <property type="match status" value="1"/>
</dbReference>
<proteinExistence type="predicted"/>